<protein>
    <submittedName>
        <fullName evidence="1">Uncharacterized protein</fullName>
    </submittedName>
</protein>
<evidence type="ECO:0000313" key="3">
    <source>
        <dbReference type="Proteomes" id="UP000440732"/>
    </source>
</evidence>
<dbReference type="EMBL" id="QXGA01004230">
    <property type="protein sequence ID" value="KAE9075151.1"/>
    <property type="molecule type" value="Genomic_DNA"/>
</dbReference>
<gene>
    <name evidence="1" type="ORF">PF006_g28389</name>
    <name evidence="2" type="ORF">PF008_g31930</name>
</gene>
<comment type="caution">
    <text evidence="1">The sequence shown here is derived from an EMBL/GenBank/DDBJ whole genome shotgun (WGS) entry which is preliminary data.</text>
</comment>
<reference evidence="1 3" key="1">
    <citation type="submission" date="2018-08" db="EMBL/GenBank/DDBJ databases">
        <title>Genomic investigation of the strawberry pathogen Phytophthora fragariae indicates pathogenicity is determined by transcriptional variation in three key races.</title>
        <authorList>
            <person name="Adams T.M."/>
            <person name="Armitage A.D."/>
            <person name="Sobczyk M.K."/>
            <person name="Bates H.J."/>
            <person name="Dunwell J.M."/>
            <person name="Nellist C.F."/>
            <person name="Harrison R.J."/>
        </authorList>
    </citation>
    <scope>NUCLEOTIDE SEQUENCE [LARGE SCALE GENOMIC DNA]</scope>
    <source>
        <strain evidence="1 3">NOV-5</strain>
        <strain evidence="2 4">NOV-77</strain>
    </source>
</reference>
<accession>A0A6A3QF74</accession>
<evidence type="ECO:0000313" key="2">
    <source>
        <dbReference type="EMBL" id="KAE9265165.1"/>
    </source>
</evidence>
<sequence length="54" mass="5786">MARCLQERRQVSPSLKLLCSACFCCDCTSASTKLGPDRKAHGLRVPARASGDCS</sequence>
<proteinExistence type="predicted"/>
<dbReference type="AlphaFoldDB" id="A0A6A3QF74"/>
<evidence type="ECO:0000313" key="4">
    <source>
        <dbReference type="Proteomes" id="UP000486351"/>
    </source>
</evidence>
<dbReference type="Proteomes" id="UP000440732">
    <property type="component" value="Unassembled WGS sequence"/>
</dbReference>
<evidence type="ECO:0000313" key="1">
    <source>
        <dbReference type="EMBL" id="KAE9075151.1"/>
    </source>
</evidence>
<organism evidence="1 3">
    <name type="scientific">Phytophthora fragariae</name>
    <dbReference type="NCBI Taxonomy" id="53985"/>
    <lineage>
        <taxon>Eukaryota</taxon>
        <taxon>Sar</taxon>
        <taxon>Stramenopiles</taxon>
        <taxon>Oomycota</taxon>
        <taxon>Peronosporomycetes</taxon>
        <taxon>Peronosporales</taxon>
        <taxon>Peronosporaceae</taxon>
        <taxon>Phytophthora</taxon>
    </lineage>
</organism>
<dbReference type="Proteomes" id="UP000486351">
    <property type="component" value="Unassembled WGS sequence"/>
</dbReference>
<name>A0A6A3QF74_9STRA</name>
<dbReference type="EMBL" id="QXFY01007899">
    <property type="protein sequence ID" value="KAE9265165.1"/>
    <property type="molecule type" value="Genomic_DNA"/>
</dbReference>